<organism evidence="3 4">
    <name type="scientific">Diaphorina citri</name>
    <name type="common">Asian citrus psyllid</name>
    <dbReference type="NCBI Taxonomy" id="121845"/>
    <lineage>
        <taxon>Eukaryota</taxon>
        <taxon>Metazoa</taxon>
        <taxon>Ecdysozoa</taxon>
        <taxon>Arthropoda</taxon>
        <taxon>Hexapoda</taxon>
        <taxon>Insecta</taxon>
        <taxon>Pterygota</taxon>
        <taxon>Neoptera</taxon>
        <taxon>Paraneoptera</taxon>
        <taxon>Hemiptera</taxon>
        <taxon>Sternorrhyncha</taxon>
        <taxon>Psylloidea</taxon>
        <taxon>Psyllidae</taxon>
        <taxon>Diaphorininae</taxon>
        <taxon>Diaphorina</taxon>
    </lineage>
</organism>
<dbReference type="GO" id="GO:0080019">
    <property type="term" value="F:alcohol-forming very long-chain fatty acyl-CoA reductase activity"/>
    <property type="evidence" value="ECO:0007669"/>
    <property type="project" value="InterPro"/>
</dbReference>
<dbReference type="KEGG" id="dci:103514699"/>
<accession>A0A3Q0J982</accession>
<dbReference type="GO" id="GO:0035336">
    <property type="term" value="P:long-chain fatty-acyl-CoA metabolic process"/>
    <property type="evidence" value="ECO:0007669"/>
    <property type="project" value="TreeGrafter"/>
</dbReference>
<feature type="non-terminal residue" evidence="4">
    <location>
        <position position="402"/>
    </location>
</feature>
<protein>
    <recommendedName>
        <fullName evidence="1">Fatty acyl-CoA reductase</fullName>
        <ecNumber evidence="1">1.2.1.84</ecNumber>
    </recommendedName>
</protein>
<evidence type="ECO:0000256" key="1">
    <source>
        <dbReference type="RuleBase" id="RU363097"/>
    </source>
</evidence>
<comment type="similarity">
    <text evidence="1">Belongs to the fatty acyl-CoA reductase family.</text>
</comment>
<dbReference type="GO" id="GO:0005777">
    <property type="term" value="C:peroxisome"/>
    <property type="evidence" value="ECO:0007669"/>
    <property type="project" value="TreeGrafter"/>
</dbReference>
<dbReference type="PaxDb" id="121845-A0A3Q0J982"/>
<comment type="function">
    <text evidence="1">Catalyzes the reduction of fatty acyl-CoA to fatty alcohols.</text>
</comment>
<dbReference type="Gene3D" id="3.40.50.720">
    <property type="entry name" value="NAD(P)-binding Rossmann-like Domain"/>
    <property type="match status" value="2"/>
</dbReference>
<dbReference type="InterPro" id="IPR036291">
    <property type="entry name" value="NAD(P)-bd_dom_sf"/>
</dbReference>
<keyword evidence="1" id="KW-0560">Oxidoreductase</keyword>
<dbReference type="RefSeq" id="XP_026683270.1">
    <property type="nucleotide sequence ID" value="XM_026827469.1"/>
</dbReference>
<dbReference type="InterPro" id="IPR026055">
    <property type="entry name" value="FAR"/>
</dbReference>
<keyword evidence="1" id="KW-0521">NADP</keyword>
<evidence type="ECO:0000313" key="4">
    <source>
        <dbReference type="RefSeq" id="XP_026683270.1"/>
    </source>
</evidence>
<keyword evidence="3" id="KW-1185">Reference proteome</keyword>
<evidence type="ECO:0000313" key="3">
    <source>
        <dbReference type="Proteomes" id="UP000079169"/>
    </source>
</evidence>
<keyword evidence="1" id="KW-0443">Lipid metabolism</keyword>
<proteinExistence type="inferred from homology"/>
<dbReference type="Proteomes" id="UP000079169">
    <property type="component" value="Unplaced"/>
</dbReference>
<evidence type="ECO:0000259" key="2">
    <source>
        <dbReference type="Pfam" id="PF07993"/>
    </source>
</evidence>
<feature type="domain" description="Thioester reductase (TE)" evidence="2">
    <location>
        <begin position="99"/>
        <end position="344"/>
    </location>
</feature>
<comment type="catalytic activity">
    <reaction evidence="1">
        <text>a long-chain fatty acyl-CoA + 2 NADPH + 2 H(+) = a long-chain primary fatty alcohol + 2 NADP(+) + CoA</text>
        <dbReference type="Rhea" id="RHEA:52716"/>
        <dbReference type="ChEBI" id="CHEBI:15378"/>
        <dbReference type="ChEBI" id="CHEBI:57287"/>
        <dbReference type="ChEBI" id="CHEBI:57783"/>
        <dbReference type="ChEBI" id="CHEBI:58349"/>
        <dbReference type="ChEBI" id="CHEBI:77396"/>
        <dbReference type="ChEBI" id="CHEBI:83139"/>
        <dbReference type="EC" id="1.2.1.84"/>
    </reaction>
</comment>
<sequence>MGTSSPPSLDDFYEGAEILMTGATGFLGKLLIEKLLRSFPRVKTIYVIVRAKKNQSPQQRIDKMLDTVATINRPNQTIMGTASPPSLDDFYEGAEILMTGATGFLGKLLIEKLLRSFPRVKTIYVIVRAKKNQSPQQRIDKMLDTVAPDLGLSPDDKRLVTSKVNLVFHCAATLRFDEELKEAIRTNMCATQTMLDLAKQCKNLKMFTYVSTAFSNSYRKNIEEIIYKAHTHYSELLKISKLDVDDPKYQETRERLSHENMNTYTLTKAAAEQLLCEEAQFFPVCIFRPSIVISTWKEPIPGWIDNLYGPTGLVTGAQAGVVRTFLVDPDVKADIVPADLVVNALICAPWNGHERFHKDPSCLPIYNYVNSKDNPLTWGEFITKSLKEGVKIPSSQTLWSYV</sequence>
<feature type="domain" description="Thioester reductase (TE)" evidence="2">
    <location>
        <begin position="21"/>
        <end position="66"/>
    </location>
</feature>
<keyword evidence="1" id="KW-0444">Lipid biosynthesis</keyword>
<reference evidence="4" key="1">
    <citation type="submission" date="2025-08" db="UniProtKB">
        <authorList>
            <consortium name="RefSeq"/>
        </authorList>
    </citation>
    <scope>IDENTIFICATION</scope>
</reference>
<dbReference type="InterPro" id="IPR013120">
    <property type="entry name" value="FAR_NAD-bd"/>
</dbReference>
<dbReference type="GeneID" id="103514699"/>
<dbReference type="AlphaFoldDB" id="A0A3Q0J982"/>
<dbReference type="GO" id="GO:0102965">
    <property type="term" value="F:alcohol-forming long-chain fatty acyl-CoA reductase activity"/>
    <property type="evidence" value="ECO:0007669"/>
    <property type="project" value="UniProtKB-EC"/>
</dbReference>
<dbReference type="EC" id="1.2.1.84" evidence="1"/>
<dbReference type="Pfam" id="PF07993">
    <property type="entry name" value="NAD_binding_4"/>
    <property type="match status" value="2"/>
</dbReference>
<gene>
    <name evidence="4" type="primary">LOC103514699</name>
</gene>
<dbReference type="CDD" id="cd05236">
    <property type="entry name" value="FAR-N_SDR_e"/>
    <property type="match status" value="1"/>
</dbReference>
<dbReference type="PANTHER" id="PTHR11011:SF60">
    <property type="entry name" value="FATTY ACYL-COA REDUCTASE-RELATED"/>
    <property type="match status" value="1"/>
</dbReference>
<name>A0A3Q0J982_DIACI</name>
<dbReference type="STRING" id="121845.A0A3Q0J982"/>
<dbReference type="SUPFAM" id="SSF51735">
    <property type="entry name" value="NAD(P)-binding Rossmann-fold domains"/>
    <property type="match status" value="2"/>
</dbReference>
<dbReference type="PANTHER" id="PTHR11011">
    <property type="entry name" value="MALE STERILITY PROTEIN 2-RELATED"/>
    <property type="match status" value="1"/>
</dbReference>